<evidence type="ECO:0000313" key="1">
    <source>
        <dbReference type="EMBL" id="ELP64030.1"/>
    </source>
</evidence>
<proteinExistence type="predicted"/>
<name>L7F0B0_STRT8</name>
<organism evidence="1 2">
    <name type="scientific">Streptomyces turgidiscabies (strain Car8)</name>
    <dbReference type="NCBI Taxonomy" id="698760"/>
    <lineage>
        <taxon>Bacteria</taxon>
        <taxon>Bacillati</taxon>
        <taxon>Actinomycetota</taxon>
        <taxon>Actinomycetes</taxon>
        <taxon>Kitasatosporales</taxon>
        <taxon>Streptomycetaceae</taxon>
        <taxon>Streptomyces</taxon>
    </lineage>
</organism>
<reference evidence="1 2" key="1">
    <citation type="journal article" date="2011" name="Plasmid">
        <title>Streptomyces turgidiscabies Car8 contains a modular pathogenicity island that shares virulence genes with other actinobacterial plant pathogens.</title>
        <authorList>
            <person name="Huguet-Tapia J.C."/>
            <person name="Badger J.H."/>
            <person name="Loria R."/>
            <person name="Pettis G.S."/>
        </authorList>
    </citation>
    <scope>NUCLEOTIDE SEQUENCE [LARGE SCALE GENOMIC DNA]</scope>
    <source>
        <strain evidence="1 2">Car8</strain>
    </source>
</reference>
<sequence>MCRTTCAGCPLCVCRAPAGRLVP</sequence>
<gene>
    <name evidence="1" type="ORF">STRTUCAR8_06381</name>
</gene>
<dbReference type="EMBL" id="AEJB01000484">
    <property type="protein sequence ID" value="ELP64030.1"/>
    <property type="molecule type" value="Genomic_DNA"/>
</dbReference>
<dbReference type="Proteomes" id="UP000010931">
    <property type="component" value="Unassembled WGS sequence"/>
</dbReference>
<keyword evidence="2" id="KW-1185">Reference proteome</keyword>
<protein>
    <submittedName>
        <fullName evidence="1">Uncharacterized protein</fullName>
    </submittedName>
</protein>
<accession>L7F0B0</accession>
<evidence type="ECO:0000313" key="2">
    <source>
        <dbReference type="Proteomes" id="UP000010931"/>
    </source>
</evidence>
<feature type="non-terminal residue" evidence="1">
    <location>
        <position position="23"/>
    </location>
</feature>
<dbReference type="AlphaFoldDB" id="L7F0B0"/>
<comment type="caution">
    <text evidence="1">The sequence shown here is derived from an EMBL/GenBank/DDBJ whole genome shotgun (WGS) entry which is preliminary data.</text>
</comment>